<dbReference type="EnsemblMetazoa" id="LLOJ005216-RA">
    <property type="protein sequence ID" value="LLOJ005216-PA"/>
    <property type="gene ID" value="LLOJ005216"/>
</dbReference>
<evidence type="ECO:0000256" key="5">
    <source>
        <dbReference type="ARBA" id="ARBA00022737"/>
    </source>
</evidence>
<dbReference type="CDD" id="cd12345">
    <property type="entry name" value="RRM2_SECp43_like"/>
    <property type="match status" value="1"/>
</dbReference>
<evidence type="ECO:0000256" key="8">
    <source>
        <dbReference type="ARBA" id="ARBA00023242"/>
    </source>
</evidence>
<dbReference type="GO" id="GO:0003723">
    <property type="term" value="F:RNA binding"/>
    <property type="evidence" value="ECO:0007669"/>
    <property type="project" value="UniProtKB-UniRule"/>
</dbReference>
<evidence type="ECO:0000313" key="15">
    <source>
        <dbReference type="Proteomes" id="UP000092461"/>
    </source>
</evidence>
<evidence type="ECO:0000256" key="7">
    <source>
        <dbReference type="ARBA" id="ARBA00022917"/>
    </source>
</evidence>
<accession>A0A1B0CKS9</accession>
<sequence>MNSVVHCQLWMGSLEPYMTENFIMAAFQKMGEDPQTVKLMRNKYTGEPAGYCFVNFLNDEQAVDAMHKLNGKPIPGTNPVVRFRLNSASNQSKALPGADREFSVWVGDLSSDVDDYNLYRAFSSKYTSIKTAKVILDSSGFSKGYGFVRFGLEEEQKNALYEMNGFIGLGSRPLKICMPCQSQRAPAAPHPQLRQLHQPQVSSRVPTVGQQTTRSTTIHRFSKGYGFVRFGLEEEQKNALYEMNGYIGLGSRPLKICNAVPKPKGASSSTSSTPATPSATSILQSAYSGAADYTQYYDPSYWQGYAWQGYYDQQQGADATAYYHQAMSHHAGSGHTTSTQSDWSSHHHAYEAPHEDEDMSLVEHKFTLDADKLNRETVERDRNLWDALESSKWLPIEQLEVF</sequence>
<dbReference type="GO" id="GO:0006412">
    <property type="term" value="P:translation"/>
    <property type="evidence" value="ECO:0007669"/>
    <property type="project" value="UniProtKB-KW"/>
</dbReference>
<dbReference type="VEuPathDB" id="VectorBase:LLONM1_011388"/>
<dbReference type="EMBL" id="AJWK01016603">
    <property type="status" value="NOT_ANNOTATED_CDS"/>
    <property type="molecule type" value="Genomic_DNA"/>
</dbReference>
<evidence type="ECO:0000313" key="14">
    <source>
        <dbReference type="EnsemblMetazoa" id="LLOJ005216-PA"/>
    </source>
</evidence>
<dbReference type="SMART" id="SM00360">
    <property type="entry name" value="RRM"/>
    <property type="match status" value="2"/>
</dbReference>
<dbReference type="CDD" id="cd12610">
    <property type="entry name" value="RRM1_SECp43"/>
    <property type="match status" value="1"/>
</dbReference>
<dbReference type="GO" id="GO:0005634">
    <property type="term" value="C:nucleus"/>
    <property type="evidence" value="ECO:0007669"/>
    <property type="project" value="UniProtKB-SubCell"/>
</dbReference>
<dbReference type="PANTHER" id="PTHR37457:SF3">
    <property type="entry name" value="TRNA SELENOCYSTEINE-ASSOCIATED PROTEIN 1"/>
    <property type="match status" value="1"/>
</dbReference>
<dbReference type="PROSITE" id="PS50102">
    <property type="entry name" value="RRM"/>
    <property type="match status" value="2"/>
</dbReference>
<dbReference type="EMBL" id="GITU01008019">
    <property type="protein sequence ID" value="MBC1176722.1"/>
    <property type="molecule type" value="Transcribed_RNA"/>
</dbReference>
<keyword evidence="4" id="KW-0963">Cytoplasm</keyword>
<evidence type="ECO:0000256" key="2">
    <source>
        <dbReference type="ARBA" id="ARBA00004496"/>
    </source>
</evidence>
<name>A0A1B0CKS9_LUTLO</name>
<dbReference type="InterPro" id="IPR040434">
    <property type="entry name" value="TSAP1"/>
</dbReference>
<dbReference type="Pfam" id="PF00076">
    <property type="entry name" value="RRM_1"/>
    <property type="match status" value="2"/>
</dbReference>
<feature type="region of interest" description="Disordered" evidence="11">
    <location>
        <begin position="330"/>
        <end position="358"/>
    </location>
</feature>
<protein>
    <recommendedName>
        <fullName evidence="9">tRNA selenocysteine-associated protein 1</fullName>
    </recommendedName>
</protein>
<keyword evidence="15" id="KW-1185">Reference proteome</keyword>
<dbReference type="InterPro" id="IPR000504">
    <property type="entry name" value="RRM_dom"/>
</dbReference>
<dbReference type="VEuPathDB" id="VectorBase:LLOJ005216"/>
<dbReference type="GO" id="GO:0005737">
    <property type="term" value="C:cytoplasm"/>
    <property type="evidence" value="ECO:0007669"/>
    <property type="project" value="UniProtKB-SubCell"/>
</dbReference>
<evidence type="ECO:0000259" key="12">
    <source>
        <dbReference type="PROSITE" id="PS50102"/>
    </source>
</evidence>
<dbReference type="FunFam" id="3.30.70.330:FF:000159">
    <property type="entry name" value="tRNA selenocysteine 1-associated protein 1"/>
    <property type="match status" value="1"/>
</dbReference>
<dbReference type="InterPro" id="IPR035979">
    <property type="entry name" value="RBD_domain_sf"/>
</dbReference>
<reference evidence="13" key="2">
    <citation type="journal article" date="2020" name="BMC">
        <title>Leishmania infection induces a limited differential gene expression in the sand fly midgut.</title>
        <authorList>
            <person name="Coutinho-Abreu I.V."/>
            <person name="Serafim T.D."/>
            <person name="Meneses C."/>
            <person name="Kamhawi S."/>
            <person name="Oliveira F."/>
            <person name="Valenzuela J.G."/>
        </authorList>
    </citation>
    <scope>NUCLEOTIDE SEQUENCE</scope>
    <source>
        <strain evidence="13">Jacobina</strain>
        <tissue evidence="13">Midgut</tissue>
    </source>
</reference>
<dbReference type="EMBL" id="AJWK01016602">
    <property type="status" value="NOT_ANNOTATED_CDS"/>
    <property type="molecule type" value="Genomic_DNA"/>
</dbReference>
<dbReference type="Gene3D" id="3.30.70.330">
    <property type="match status" value="3"/>
</dbReference>
<reference evidence="15" key="1">
    <citation type="submission" date="2012-05" db="EMBL/GenBank/DDBJ databases">
        <title>Whole Genome Assembly of Lutzomyia longipalpis.</title>
        <authorList>
            <person name="Richards S."/>
            <person name="Qu C."/>
            <person name="Dillon R."/>
            <person name="Worley K."/>
            <person name="Scherer S."/>
            <person name="Batterton M."/>
            <person name="Taylor A."/>
            <person name="Hawes A."/>
            <person name="Hernandez B."/>
            <person name="Kovar C."/>
            <person name="Mandapat C."/>
            <person name="Pham C."/>
            <person name="Qu C."/>
            <person name="Jing C."/>
            <person name="Bess C."/>
            <person name="Bandaranaike D."/>
            <person name="Ngo D."/>
            <person name="Ongeri F."/>
            <person name="Arias F."/>
            <person name="Lara F."/>
            <person name="Weissenberger G."/>
            <person name="Kamau G."/>
            <person name="Han H."/>
            <person name="Shen H."/>
            <person name="Dinh H."/>
            <person name="Khalil I."/>
            <person name="Jones J."/>
            <person name="Shafer J."/>
            <person name="Jayaseelan J."/>
            <person name="Quiroz J."/>
            <person name="Blankenburg K."/>
            <person name="Nguyen L."/>
            <person name="Jackson L."/>
            <person name="Francisco L."/>
            <person name="Tang L.-Y."/>
            <person name="Pu L.-L."/>
            <person name="Perales L."/>
            <person name="Lorensuhewa L."/>
            <person name="Munidasa M."/>
            <person name="Coyle M."/>
            <person name="Taylor M."/>
            <person name="Puazo M."/>
            <person name="Firestine M."/>
            <person name="Scheel M."/>
            <person name="Javaid M."/>
            <person name="Wang M."/>
            <person name="Li M."/>
            <person name="Tabassum N."/>
            <person name="Saada N."/>
            <person name="Osuji N."/>
            <person name="Aqrawi P."/>
            <person name="Fu Q."/>
            <person name="Thornton R."/>
            <person name="Raj R."/>
            <person name="Goodspeed R."/>
            <person name="Mata R."/>
            <person name="Najjar R."/>
            <person name="Gubbala S."/>
            <person name="Lee S."/>
            <person name="Denson S."/>
            <person name="Patil S."/>
            <person name="Macmil S."/>
            <person name="Qi S."/>
            <person name="Matskevitch T."/>
            <person name="Palculict T."/>
            <person name="Mathew T."/>
            <person name="Vee V."/>
            <person name="Velamala V."/>
            <person name="Korchina V."/>
            <person name="Cai W."/>
            <person name="Liu W."/>
            <person name="Dai W."/>
            <person name="Zou X."/>
            <person name="Zhu Y."/>
            <person name="Zhang Y."/>
            <person name="Wu Y.-Q."/>
            <person name="Xin Y."/>
            <person name="Nazarath L."/>
            <person name="Kovar C."/>
            <person name="Han Y."/>
            <person name="Muzny D."/>
            <person name="Gibbs R."/>
        </authorList>
    </citation>
    <scope>NUCLEOTIDE SEQUENCE [LARGE SCALE GENOMIC DNA]</scope>
    <source>
        <strain evidence="15">Jacobina</strain>
    </source>
</reference>
<dbReference type="PANTHER" id="PTHR37457">
    <property type="entry name" value="TRNA SELENOCYSTEINE 1-ASSOCIATED PROTEIN 1-RELATED"/>
    <property type="match status" value="1"/>
</dbReference>
<keyword evidence="5" id="KW-0677">Repeat</keyword>
<dbReference type="EMBL" id="AJWK01016601">
    <property type="status" value="NOT_ANNOTATED_CDS"/>
    <property type="molecule type" value="Genomic_DNA"/>
</dbReference>
<proteinExistence type="inferred from homology"/>
<evidence type="ECO:0000256" key="9">
    <source>
        <dbReference type="ARBA" id="ARBA00033477"/>
    </source>
</evidence>
<reference evidence="14" key="3">
    <citation type="submission" date="2020-05" db="UniProtKB">
        <authorList>
            <consortium name="EnsemblMetazoa"/>
        </authorList>
    </citation>
    <scope>IDENTIFICATION</scope>
    <source>
        <strain evidence="14">Jacobina</strain>
    </source>
</reference>
<evidence type="ECO:0000256" key="11">
    <source>
        <dbReference type="SAM" id="MobiDB-lite"/>
    </source>
</evidence>
<evidence type="ECO:0000256" key="4">
    <source>
        <dbReference type="ARBA" id="ARBA00022490"/>
    </source>
</evidence>
<dbReference type="Proteomes" id="UP000092461">
    <property type="component" value="Unassembled WGS sequence"/>
</dbReference>
<evidence type="ECO:0000256" key="1">
    <source>
        <dbReference type="ARBA" id="ARBA00004123"/>
    </source>
</evidence>
<evidence type="ECO:0000256" key="6">
    <source>
        <dbReference type="ARBA" id="ARBA00022884"/>
    </source>
</evidence>
<dbReference type="Pfam" id="PF17654">
    <property type="entry name" value="Trnau1ap"/>
    <property type="match status" value="1"/>
</dbReference>
<evidence type="ECO:0000313" key="13">
    <source>
        <dbReference type="EMBL" id="MBC1176722.1"/>
    </source>
</evidence>
<evidence type="ECO:0000256" key="10">
    <source>
        <dbReference type="PROSITE-ProRule" id="PRU00176"/>
    </source>
</evidence>
<dbReference type="FunFam" id="3.30.70.330:FF:000166">
    <property type="entry name" value="Trna selenocysteine 1-associated protein 1"/>
    <property type="match status" value="1"/>
</dbReference>
<dbReference type="SUPFAM" id="SSF54928">
    <property type="entry name" value="RNA-binding domain, RBD"/>
    <property type="match status" value="2"/>
</dbReference>
<feature type="domain" description="RRM" evidence="12">
    <location>
        <begin position="102"/>
        <end position="176"/>
    </location>
</feature>
<keyword evidence="6 10" id="KW-0694">RNA-binding</keyword>
<comment type="similarity">
    <text evidence="3">Belongs to the RRM TRSPAP family.</text>
</comment>
<keyword evidence="8" id="KW-0539">Nucleus</keyword>
<keyword evidence="7" id="KW-0648">Protein biosynthesis</keyword>
<feature type="domain" description="RRM" evidence="12">
    <location>
        <begin position="7"/>
        <end position="88"/>
    </location>
</feature>
<dbReference type="AlphaFoldDB" id="A0A1B0CKS9"/>
<organism evidence="14 15">
    <name type="scientific">Lutzomyia longipalpis</name>
    <name type="common">Sand fly</name>
    <dbReference type="NCBI Taxonomy" id="7200"/>
    <lineage>
        <taxon>Eukaryota</taxon>
        <taxon>Metazoa</taxon>
        <taxon>Ecdysozoa</taxon>
        <taxon>Arthropoda</taxon>
        <taxon>Hexapoda</taxon>
        <taxon>Insecta</taxon>
        <taxon>Pterygota</taxon>
        <taxon>Neoptera</taxon>
        <taxon>Endopterygota</taxon>
        <taxon>Diptera</taxon>
        <taxon>Nematocera</taxon>
        <taxon>Psychodoidea</taxon>
        <taxon>Psychodidae</taxon>
        <taxon>Lutzomyia</taxon>
        <taxon>Lutzomyia</taxon>
    </lineage>
</organism>
<evidence type="ECO:0000256" key="3">
    <source>
        <dbReference type="ARBA" id="ARBA00008920"/>
    </source>
</evidence>
<dbReference type="InterPro" id="IPR012677">
    <property type="entry name" value="Nucleotide-bd_a/b_plait_sf"/>
</dbReference>
<comment type="subcellular location">
    <subcellularLocation>
        <location evidence="2">Cytoplasm</location>
    </subcellularLocation>
    <subcellularLocation>
        <location evidence="1">Nucleus</location>
    </subcellularLocation>
</comment>
<feature type="compositionally biased region" description="Basic and acidic residues" evidence="11">
    <location>
        <begin position="344"/>
        <end position="353"/>
    </location>
</feature>
<dbReference type="InterPro" id="IPR041085">
    <property type="entry name" value="TSAP1_C"/>
</dbReference>
<feature type="compositionally biased region" description="Polar residues" evidence="11">
    <location>
        <begin position="334"/>
        <end position="343"/>
    </location>
</feature>